<dbReference type="GO" id="GO:0006457">
    <property type="term" value="P:protein folding"/>
    <property type="evidence" value="ECO:0007669"/>
    <property type="project" value="InterPro"/>
</dbReference>
<keyword evidence="7" id="KW-1185">Reference proteome</keyword>
<dbReference type="PROSITE" id="PS00170">
    <property type="entry name" value="CSA_PPIASE_1"/>
    <property type="match status" value="1"/>
</dbReference>
<comment type="function">
    <text evidence="4">PPIases accelerate the folding of proteins. It catalyzes the cis-trans isomerization of proline imidic peptide bonds in oligopeptides.</text>
</comment>
<reference evidence="7" key="1">
    <citation type="journal article" date="2022" name="ISME J.">
        <title>Genetic and phylogenetic analysis of dissimilatory iodate-reducing bacteria identifies potential niches across the world's oceans.</title>
        <authorList>
            <person name="Reyes-Umana V."/>
            <person name="Henning Z."/>
            <person name="Lee K."/>
            <person name="Barnum T.P."/>
            <person name="Coates J.D."/>
        </authorList>
    </citation>
    <scope>NUCLEOTIDE SEQUENCE [LARGE SCALE GENOMIC DNA]</scope>
    <source>
        <strain evidence="7">IR12</strain>
    </source>
</reference>
<evidence type="ECO:0000256" key="1">
    <source>
        <dbReference type="ARBA" id="ARBA00007365"/>
    </source>
</evidence>
<evidence type="ECO:0000313" key="6">
    <source>
        <dbReference type="EMBL" id="MBT0960773.1"/>
    </source>
</evidence>
<dbReference type="SUPFAM" id="SSF50891">
    <property type="entry name" value="Cyclophilin-like"/>
    <property type="match status" value="1"/>
</dbReference>
<evidence type="ECO:0000256" key="2">
    <source>
        <dbReference type="ARBA" id="ARBA00023110"/>
    </source>
</evidence>
<comment type="similarity">
    <text evidence="1 4">Belongs to the cyclophilin-type PPIase family.</text>
</comment>
<keyword evidence="2 4" id="KW-0697">Rotamase</keyword>
<dbReference type="InterPro" id="IPR002130">
    <property type="entry name" value="Cyclophilin-type_PPIase_dom"/>
</dbReference>
<dbReference type="PRINTS" id="PR00153">
    <property type="entry name" value="CSAPPISMRASE"/>
</dbReference>
<dbReference type="AlphaFoldDB" id="A0A944H726"/>
<comment type="caution">
    <text evidence="6">The sequence shown here is derived from an EMBL/GenBank/DDBJ whole genome shotgun (WGS) entry which is preliminary data.</text>
</comment>
<evidence type="ECO:0000256" key="4">
    <source>
        <dbReference type="RuleBase" id="RU363019"/>
    </source>
</evidence>
<feature type="domain" description="PPIase cyclophilin-type" evidence="5">
    <location>
        <begin position="30"/>
        <end position="181"/>
    </location>
</feature>
<proteinExistence type="inferred from homology"/>
<keyword evidence="4" id="KW-0732">Signal</keyword>
<organism evidence="6 7">
    <name type="scientific">Denitromonas iodatirespirans</name>
    <dbReference type="NCBI Taxonomy" id="2795389"/>
    <lineage>
        <taxon>Bacteria</taxon>
        <taxon>Pseudomonadati</taxon>
        <taxon>Pseudomonadota</taxon>
        <taxon>Betaproteobacteria</taxon>
        <taxon>Rhodocyclales</taxon>
        <taxon>Zoogloeaceae</taxon>
        <taxon>Denitromonas</taxon>
    </lineage>
</organism>
<dbReference type="Pfam" id="PF00160">
    <property type="entry name" value="Pro_isomerase"/>
    <property type="match status" value="1"/>
</dbReference>
<dbReference type="EMBL" id="JAEKFT010000005">
    <property type="protein sequence ID" value="MBT0960773.1"/>
    <property type="molecule type" value="Genomic_DNA"/>
</dbReference>
<dbReference type="Gene3D" id="2.40.100.10">
    <property type="entry name" value="Cyclophilin-like"/>
    <property type="match status" value="1"/>
</dbReference>
<sequence length="187" mass="19922">MKALLLALSIALTTSVAQAGPKVALDTNRGTIVLELDDKAAPVTTENFLQYVRDGFYNGVIFHRVIPGFMIQGGGFEPGMKQKSTRAPIKNEAKNGLSNLTGSIAMARTQDPHSASAQFFINLVDNTKLDYPSFDGWGYAVFGKVVEGMDVVKTIGGTPTGAAAGHRDVPTEDIIIRAARELPADGK</sequence>
<dbReference type="PANTHER" id="PTHR43246">
    <property type="entry name" value="PEPTIDYL-PROLYL CIS-TRANS ISOMERASE CYP38, CHLOROPLASTIC"/>
    <property type="match status" value="1"/>
</dbReference>
<dbReference type="GO" id="GO:0003755">
    <property type="term" value="F:peptidyl-prolyl cis-trans isomerase activity"/>
    <property type="evidence" value="ECO:0007669"/>
    <property type="project" value="UniProtKB-UniRule"/>
</dbReference>
<dbReference type="EC" id="5.2.1.8" evidence="4"/>
<comment type="catalytic activity">
    <reaction evidence="4">
        <text>[protein]-peptidylproline (omega=180) = [protein]-peptidylproline (omega=0)</text>
        <dbReference type="Rhea" id="RHEA:16237"/>
        <dbReference type="Rhea" id="RHEA-COMP:10747"/>
        <dbReference type="Rhea" id="RHEA-COMP:10748"/>
        <dbReference type="ChEBI" id="CHEBI:83833"/>
        <dbReference type="ChEBI" id="CHEBI:83834"/>
        <dbReference type="EC" id="5.2.1.8"/>
    </reaction>
</comment>
<dbReference type="PROSITE" id="PS50072">
    <property type="entry name" value="CSA_PPIASE_2"/>
    <property type="match status" value="1"/>
</dbReference>
<feature type="chain" id="PRO_5038163288" description="Peptidyl-prolyl cis-trans isomerase" evidence="4">
    <location>
        <begin position="20"/>
        <end position="187"/>
    </location>
</feature>
<dbReference type="InterPro" id="IPR029000">
    <property type="entry name" value="Cyclophilin-like_dom_sf"/>
</dbReference>
<dbReference type="CDD" id="cd01920">
    <property type="entry name" value="cyclophilin_EcCYP_like"/>
    <property type="match status" value="1"/>
</dbReference>
<evidence type="ECO:0000259" key="5">
    <source>
        <dbReference type="PROSITE" id="PS50072"/>
    </source>
</evidence>
<evidence type="ECO:0000256" key="3">
    <source>
        <dbReference type="ARBA" id="ARBA00023235"/>
    </source>
</evidence>
<evidence type="ECO:0000313" key="7">
    <source>
        <dbReference type="Proteomes" id="UP000694660"/>
    </source>
</evidence>
<dbReference type="Proteomes" id="UP000694660">
    <property type="component" value="Unassembled WGS sequence"/>
</dbReference>
<feature type="signal peptide" evidence="4">
    <location>
        <begin position="1"/>
        <end position="19"/>
    </location>
</feature>
<dbReference type="InterPro" id="IPR020892">
    <property type="entry name" value="Cyclophilin-type_PPIase_CS"/>
</dbReference>
<keyword evidence="3 4" id="KW-0413">Isomerase</keyword>
<dbReference type="InterPro" id="IPR044665">
    <property type="entry name" value="E_coli_cyclophilin_A-like"/>
</dbReference>
<name>A0A944H726_DENI1</name>
<dbReference type="RefSeq" id="WP_214360643.1">
    <property type="nucleotide sequence ID" value="NZ_JAEKFT010000005.1"/>
</dbReference>
<accession>A0A944H726</accession>
<protein>
    <recommendedName>
        <fullName evidence="4">Peptidyl-prolyl cis-trans isomerase</fullName>
        <shortName evidence="4">PPIase</shortName>
        <ecNumber evidence="4">5.2.1.8</ecNumber>
    </recommendedName>
</protein>
<gene>
    <name evidence="6" type="ORF">I8J34_06240</name>
</gene>